<feature type="transmembrane region" description="Helical" evidence="2">
    <location>
        <begin position="322"/>
        <end position="340"/>
    </location>
</feature>
<dbReference type="EMBL" id="CP099422">
    <property type="protein sequence ID" value="USW53521.1"/>
    <property type="molecule type" value="Genomic_DNA"/>
</dbReference>
<keyword evidence="2" id="KW-1133">Transmembrane helix</keyword>
<protein>
    <submittedName>
        <fullName evidence="3">Uncharacterized protein</fullName>
    </submittedName>
</protein>
<feature type="transmembrane region" description="Helical" evidence="2">
    <location>
        <begin position="278"/>
        <end position="301"/>
    </location>
</feature>
<feature type="compositionally biased region" description="Polar residues" evidence="1">
    <location>
        <begin position="509"/>
        <end position="518"/>
    </location>
</feature>
<evidence type="ECO:0000313" key="4">
    <source>
        <dbReference type="Proteomes" id="UP001056384"/>
    </source>
</evidence>
<keyword evidence="4" id="KW-1185">Reference proteome</keyword>
<feature type="transmembrane region" description="Helical" evidence="2">
    <location>
        <begin position="174"/>
        <end position="193"/>
    </location>
</feature>
<gene>
    <name evidence="3" type="ORF">Slin15195_G068400</name>
</gene>
<feature type="region of interest" description="Disordered" evidence="1">
    <location>
        <begin position="541"/>
        <end position="561"/>
    </location>
</feature>
<dbReference type="AlphaFoldDB" id="A0A9Q9EJ77"/>
<keyword evidence="2" id="KW-0472">Membrane</keyword>
<proteinExistence type="predicted"/>
<feature type="transmembrane region" description="Helical" evidence="2">
    <location>
        <begin position="578"/>
        <end position="598"/>
    </location>
</feature>
<reference evidence="3" key="1">
    <citation type="submission" date="2022-06" db="EMBL/GenBank/DDBJ databases">
        <title>Complete genome sequences of two strains of the flax pathogen Septoria linicola.</title>
        <authorList>
            <person name="Lapalu N."/>
            <person name="Simon A."/>
            <person name="Demenou B."/>
            <person name="Paumier D."/>
            <person name="Guillot M.-P."/>
            <person name="Gout L."/>
            <person name="Valade R."/>
        </authorList>
    </citation>
    <scope>NUCLEOTIDE SEQUENCE</scope>
    <source>
        <strain evidence="3">SE15195</strain>
    </source>
</reference>
<feature type="transmembrane region" description="Helical" evidence="2">
    <location>
        <begin position="56"/>
        <end position="74"/>
    </location>
</feature>
<feature type="region of interest" description="Disordered" evidence="1">
    <location>
        <begin position="474"/>
        <end position="525"/>
    </location>
</feature>
<keyword evidence="2" id="KW-0812">Transmembrane</keyword>
<evidence type="ECO:0000256" key="2">
    <source>
        <dbReference type="SAM" id="Phobius"/>
    </source>
</evidence>
<dbReference type="Proteomes" id="UP001056384">
    <property type="component" value="Chromosome 5"/>
</dbReference>
<evidence type="ECO:0000256" key="1">
    <source>
        <dbReference type="SAM" id="MobiDB-lite"/>
    </source>
</evidence>
<accession>A0A9Q9EJ77</accession>
<feature type="transmembrane region" description="Helical" evidence="2">
    <location>
        <begin position="199"/>
        <end position="219"/>
    </location>
</feature>
<evidence type="ECO:0000313" key="3">
    <source>
        <dbReference type="EMBL" id="USW53521.1"/>
    </source>
</evidence>
<feature type="transmembrane region" description="Helical" evidence="2">
    <location>
        <begin position="240"/>
        <end position="258"/>
    </location>
</feature>
<name>A0A9Q9EJ77_9PEZI</name>
<organism evidence="3 4">
    <name type="scientific">Septoria linicola</name>
    <dbReference type="NCBI Taxonomy" id="215465"/>
    <lineage>
        <taxon>Eukaryota</taxon>
        <taxon>Fungi</taxon>
        <taxon>Dikarya</taxon>
        <taxon>Ascomycota</taxon>
        <taxon>Pezizomycotina</taxon>
        <taxon>Dothideomycetes</taxon>
        <taxon>Dothideomycetidae</taxon>
        <taxon>Mycosphaerellales</taxon>
        <taxon>Mycosphaerellaceae</taxon>
        <taxon>Septoria</taxon>
    </lineage>
</organism>
<feature type="transmembrane region" description="Helical" evidence="2">
    <location>
        <begin position="12"/>
        <end position="36"/>
    </location>
</feature>
<sequence>MDYWKSVPRDEDFWLTIAIAGLLTTSLYRVVAVFAHHYQAQRTRVVVPGRKPPWRAVHVFLLRALGFAVAVIMIRWQLQRNWKGDLKEFQFRRGVRTLKEMNDFLRDQGEQLTIPIDETGFRYRAYQRRNAKLPKIFVEKVPWPPQEINTTSLVRDNLKLLFAGPRSVFWTRQWYMGFIAWPIYVVNTCVGRYDLGPTFALSCIVLAYLGSLAAMQAFLEAVILLQPERRLTRIRLVRPEWTGALAVIQALLLVAIPWCLRNLENDLWSLRQSWETQFMVLQALLLVVSLLAPIALMHRWALDERMLWAVRGEQRPGQDYRWAWTVTGASSLLLQLFSIWQCFTEPNPLREWRWTGMAFFQPWHDSSRHVFKHPLDGIYGLFGDHASVNAVAWDVISSAIWVVSHNCPKAKDMLRTSLLPQLDDGLGADGTQKTELSLELQEELLKHVLEAVDRHQSARGLTIFDPIAPLDVPPIANNEPLRKTRSQRRATAGVDDSSAVYRGRASGNHRASSTSQADTDGEVDGSSSRYAAIASALTSVTQGRLPGSTKESPSSGKERRNSITLAAETEGRAENVGFGYALFVLGGLGLLSSAAFGADSLLGV</sequence>